<protein>
    <submittedName>
        <fullName evidence="1">Uncharacterized protein</fullName>
    </submittedName>
</protein>
<dbReference type="GeneID" id="31251950"/>
<dbReference type="KEGG" id="loa:LOAG_18504"/>
<accession>A0A1S0UGZ9</accession>
<dbReference type="OrthoDB" id="5869430at2759"/>
<gene>
    <name evidence="1" type="ORF">LOAG_18504</name>
</gene>
<dbReference type="AlphaFoldDB" id="A0A1S0UGZ9"/>
<dbReference type="EMBL" id="JH712402">
    <property type="protein sequence ID" value="EJD74137.1"/>
    <property type="molecule type" value="Genomic_DNA"/>
</dbReference>
<dbReference type="InParanoid" id="A0A1S0UGZ9"/>
<reference evidence="1" key="1">
    <citation type="submission" date="2012-04" db="EMBL/GenBank/DDBJ databases">
        <title>The Genome Sequence of Loa loa.</title>
        <authorList>
            <consortium name="The Broad Institute Genome Sequencing Platform"/>
            <consortium name="Broad Institute Genome Sequencing Center for Infectious Disease"/>
            <person name="Nutman T.B."/>
            <person name="Fink D.L."/>
            <person name="Russ C."/>
            <person name="Young S."/>
            <person name="Zeng Q."/>
            <person name="Gargeya S."/>
            <person name="Alvarado L."/>
            <person name="Berlin A."/>
            <person name="Chapman S.B."/>
            <person name="Chen Z."/>
            <person name="Freedman E."/>
            <person name="Gellesch M."/>
            <person name="Goldberg J."/>
            <person name="Griggs A."/>
            <person name="Gujja S."/>
            <person name="Heilman E.R."/>
            <person name="Heiman D."/>
            <person name="Howarth C."/>
            <person name="Mehta T."/>
            <person name="Neiman D."/>
            <person name="Pearson M."/>
            <person name="Roberts A."/>
            <person name="Saif S."/>
            <person name="Shea T."/>
            <person name="Shenoy N."/>
            <person name="Sisk P."/>
            <person name="Stolte C."/>
            <person name="Sykes S."/>
            <person name="White J."/>
            <person name="Yandava C."/>
            <person name="Haas B."/>
            <person name="Henn M.R."/>
            <person name="Nusbaum C."/>
            <person name="Birren B."/>
        </authorList>
    </citation>
    <scope>NUCLEOTIDE SEQUENCE [LARGE SCALE GENOMIC DNA]</scope>
</reference>
<sequence>MMSYEKSLLKSLDNRTSSKKLLDNELHSITKNDREWKVIIEAIERILRQLEAMGENLEQSSNEIIIENKLLAWILNKVDQQKEKQEIWSVAK</sequence>
<organism evidence="1">
    <name type="scientific">Loa loa</name>
    <name type="common">Eye worm</name>
    <name type="synonym">Filaria loa</name>
    <dbReference type="NCBI Taxonomy" id="7209"/>
    <lineage>
        <taxon>Eukaryota</taxon>
        <taxon>Metazoa</taxon>
        <taxon>Ecdysozoa</taxon>
        <taxon>Nematoda</taxon>
        <taxon>Chromadorea</taxon>
        <taxon>Rhabditida</taxon>
        <taxon>Spirurina</taxon>
        <taxon>Spiruromorpha</taxon>
        <taxon>Filarioidea</taxon>
        <taxon>Onchocercidae</taxon>
        <taxon>Loa</taxon>
    </lineage>
</organism>
<proteinExistence type="predicted"/>
<dbReference type="CTD" id="31251950"/>
<evidence type="ECO:0000313" key="1">
    <source>
        <dbReference type="EMBL" id="EJD74137.1"/>
    </source>
</evidence>
<name>A0A1S0UGZ9_LOALO</name>
<dbReference type="RefSeq" id="XP_020305075.1">
    <property type="nucleotide sequence ID" value="XM_020451164.1"/>
</dbReference>